<accession>A0AAJ0CZV3</accession>
<dbReference type="AlphaFoldDB" id="A0AAJ0CZV3"/>
<feature type="region of interest" description="Disordered" evidence="6">
    <location>
        <begin position="46"/>
        <end position="124"/>
    </location>
</feature>
<comment type="caution">
    <text evidence="8">The sequence shown here is derived from an EMBL/GenBank/DDBJ whole genome shotgun (WGS) entry which is preliminary data.</text>
</comment>
<keyword evidence="5" id="KW-0175">Coiled coil</keyword>
<feature type="domain" description="BZIP" evidence="7">
    <location>
        <begin position="104"/>
        <end position="167"/>
    </location>
</feature>
<name>A0AAJ0CZV3_9HYPO</name>
<evidence type="ECO:0000313" key="9">
    <source>
        <dbReference type="Proteomes" id="UP001251528"/>
    </source>
</evidence>
<feature type="compositionally biased region" description="Basic and acidic residues" evidence="6">
    <location>
        <begin position="241"/>
        <end position="253"/>
    </location>
</feature>
<dbReference type="InterPro" id="IPR051027">
    <property type="entry name" value="bZIP_transcription_factors"/>
</dbReference>
<dbReference type="GO" id="GO:0003700">
    <property type="term" value="F:DNA-binding transcription factor activity"/>
    <property type="evidence" value="ECO:0007669"/>
    <property type="project" value="InterPro"/>
</dbReference>
<dbReference type="CDD" id="cd14687">
    <property type="entry name" value="bZIP_ATF2"/>
    <property type="match status" value="1"/>
</dbReference>
<evidence type="ECO:0000259" key="7">
    <source>
        <dbReference type="PROSITE" id="PS50217"/>
    </source>
</evidence>
<feature type="coiled-coil region" evidence="5">
    <location>
        <begin position="125"/>
        <end position="156"/>
    </location>
</feature>
<dbReference type="GO" id="GO:0006357">
    <property type="term" value="P:regulation of transcription by RNA polymerase II"/>
    <property type="evidence" value="ECO:0007669"/>
    <property type="project" value="InterPro"/>
</dbReference>
<reference evidence="8" key="1">
    <citation type="submission" date="2023-06" db="EMBL/GenBank/DDBJ databases">
        <title>Conoideocrella luteorostrata (Hypocreales: Clavicipitaceae), a potential biocontrol fungus for elongate hemlock scale in United States Christmas tree production areas.</title>
        <authorList>
            <person name="Barrett H."/>
            <person name="Lovett B."/>
            <person name="Macias A.M."/>
            <person name="Stajich J.E."/>
            <person name="Kasson M.T."/>
        </authorList>
    </citation>
    <scope>NUCLEOTIDE SEQUENCE</scope>
    <source>
        <strain evidence="8">ARSEF 14590</strain>
    </source>
</reference>
<feature type="compositionally biased region" description="Polar residues" evidence="6">
    <location>
        <begin position="206"/>
        <end position="223"/>
    </location>
</feature>
<dbReference type="GO" id="GO:0005634">
    <property type="term" value="C:nucleus"/>
    <property type="evidence" value="ECO:0007669"/>
    <property type="project" value="UniProtKB-SubCell"/>
</dbReference>
<sequence length="259" mass="29279">MDAEHPSIPPSLHDGIRAELLAMNGEYPLPDITSVIDTDASLSWMGKEANLPTPKQQLSSKEEMPKDKRTRRKQPSEATNTSPSKSRRQPKRQATTATNSDKKLNRHERSLERNRVAASKCRSRKKVWTERLEEKKSDLEAMRNELQTEYFNLLEESSQLKNHLIGHAGCQDPNIDVWINHEASKYALRLSVENPQLARDMGSLPSLDNVSALHSSTGSQHTQPSDISPPMDEEDEEDSSREDISDGDCKDEYSETQTE</sequence>
<keyword evidence="9" id="KW-1185">Reference proteome</keyword>
<dbReference type="Proteomes" id="UP001251528">
    <property type="component" value="Unassembled WGS sequence"/>
</dbReference>
<evidence type="ECO:0000256" key="4">
    <source>
        <dbReference type="ARBA" id="ARBA00023242"/>
    </source>
</evidence>
<dbReference type="SUPFAM" id="SSF57959">
    <property type="entry name" value="Leucine zipper domain"/>
    <property type="match status" value="1"/>
</dbReference>
<dbReference type="InterPro" id="IPR000837">
    <property type="entry name" value="AP-1"/>
</dbReference>
<comment type="subcellular location">
    <subcellularLocation>
        <location evidence="1">Nucleus</location>
    </subcellularLocation>
</comment>
<keyword evidence="4" id="KW-0539">Nucleus</keyword>
<proteinExistence type="predicted"/>
<evidence type="ECO:0000313" key="8">
    <source>
        <dbReference type="EMBL" id="KAK2616660.1"/>
    </source>
</evidence>
<keyword evidence="2" id="KW-0805">Transcription regulation</keyword>
<dbReference type="PRINTS" id="PR00042">
    <property type="entry name" value="LEUZIPPRFOS"/>
</dbReference>
<dbReference type="EMBL" id="JASWJB010000004">
    <property type="protein sequence ID" value="KAK2616660.1"/>
    <property type="molecule type" value="Genomic_DNA"/>
</dbReference>
<dbReference type="Gene3D" id="1.20.5.170">
    <property type="match status" value="1"/>
</dbReference>
<evidence type="ECO:0000256" key="2">
    <source>
        <dbReference type="ARBA" id="ARBA00023015"/>
    </source>
</evidence>
<gene>
    <name evidence="8" type="ORF">QQS21_000483</name>
</gene>
<organism evidence="8 9">
    <name type="scientific">Conoideocrella luteorostrata</name>
    <dbReference type="NCBI Taxonomy" id="1105319"/>
    <lineage>
        <taxon>Eukaryota</taxon>
        <taxon>Fungi</taxon>
        <taxon>Dikarya</taxon>
        <taxon>Ascomycota</taxon>
        <taxon>Pezizomycotina</taxon>
        <taxon>Sordariomycetes</taxon>
        <taxon>Hypocreomycetidae</taxon>
        <taxon>Hypocreales</taxon>
        <taxon>Clavicipitaceae</taxon>
        <taxon>Conoideocrella</taxon>
    </lineage>
</organism>
<dbReference type="PANTHER" id="PTHR19304">
    <property type="entry name" value="CYCLIC-AMP RESPONSE ELEMENT BINDING PROTEIN"/>
    <property type="match status" value="1"/>
</dbReference>
<protein>
    <recommendedName>
        <fullName evidence="7">BZIP domain-containing protein</fullName>
    </recommendedName>
</protein>
<feature type="compositionally biased region" description="Acidic residues" evidence="6">
    <location>
        <begin position="231"/>
        <end position="240"/>
    </location>
</feature>
<evidence type="ECO:0000256" key="5">
    <source>
        <dbReference type="SAM" id="Coils"/>
    </source>
</evidence>
<dbReference type="SMART" id="SM00338">
    <property type="entry name" value="BRLZ"/>
    <property type="match status" value="1"/>
</dbReference>
<feature type="compositionally biased region" description="Basic and acidic residues" evidence="6">
    <location>
        <begin position="100"/>
        <end position="115"/>
    </location>
</feature>
<dbReference type="InterPro" id="IPR046347">
    <property type="entry name" value="bZIP_sf"/>
</dbReference>
<feature type="region of interest" description="Disordered" evidence="6">
    <location>
        <begin position="201"/>
        <end position="259"/>
    </location>
</feature>
<dbReference type="PROSITE" id="PS50217">
    <property type="entry name" value="BZIP"/>
    <property type="match status" value="1"/>
</dbReference>
<evidence type="ECO:0000256" key="1">
    <source>
        <dbReference type="ARBA" id="ARBA00004123"/>
    </source>
</evidence>
<evidence type="ECO:0000256" key="6">
    <source>
        <dbReference type="SAM" id="MobiDB-lite"/>
    </source>
</evidence>
<dbReference type="InterPro" id="IPR004827">
    <property type="entry name" value="bZIP"/>
</dbReference>
<keyword evidence="3" id="KW-0804">Transcription</keyword>
<dbReference type="Pfam" id="PF00170">
    <property type="entry name" value="bZIP_1"/>
    <property type="match status" value="1"/>
</dbReference>
<dbReference type="GO" id="GO:0003677">
    <property type="term" value="F:DNA binding"/>
    <property type="evidence" value="ECO:0007669"/>
    <property type="project" value="InterPro"/>
</dbReference>
<evidence type="ECO:0000256" key="3">
    <source>
        <dbReference type="ARBA" id="ARBA00023163"/>
    </source>
</evidence>